<keyword evidence="2" id="KW-0378">Hydrolase</keyword>
<sequence>MAESSQFGSKIIGGKDVTINDFNWMAAVVLHSSPKTIRCGAVFLKGNWLLSAAHCFPRSKNAYKVRIGVRRLHDNSLKEDEYNISSIVFHPQYNRKEQGNDLALIKTDRPIRMYNLVGPVPGVDDGSYEWNSGSPCYVAGWGNTQETVSLDIYRPMQEVRVPIVDRQGDSGDSLMCFHDNKWSLVGVVSFGIRCGQTGFPSVYTRVSSYRKFIHDIIRNY</sequence>
<dbReference type="GO" id="GO:0006508">
    <property type="term" value="P:proteolysis"/>
    <property type="evidence" value="ECO:0007669"/>
    <property type="project" value="UniProtKB-KW"/>
</dbReference>
<evidence type="ECO:0000256" key="4">
    <source>
        <dbReference type="ARBA" id="ARBA00023157"/>
    </source>
</evidence>
<proteinExistence type="predicted"/>
<dbReference type="InterPro" id="IPR001254">
    <property type="entry name" value="Trypsin_dom"/>
</dbReference>
<reference evidence="6 7" key="1">
    <citation type="submission" date="2015-08" db="EMBL/GenBank/DDBJ databases">
        <title>The genome of the Asian arowana (Scleropages formosus).</title>
        <authorList>
            <person name="Tan M.H."/>
            <person name="Gan H.M."/>
            <person name="Croft L.J."/>
            <person name="Austin C.M."/>
        </authorList>
    </citation>
    <scope>NUCLEOTIDE SEQUENCE [LARGE SCALE GENOMIC DNA]</scope>
    <source>
        <strain evidence="6">Aro1</strain>
    </source>
</reference>
<dbReference type="STRING" id="113540.ENSSFOP00015039010"/>
<keyword evidence="3" id="KW-0720">Serine protease</keyword>
<evidence type="ECO:0000256" key="1">
    <source>
        <dbReference type="ARBA" id="ARBA00022670"/>
    </source>
</evidence>
<protein>
    <submittedName>
        <fullName evidence="6">Prostasin-like</fullName>
    </submittedName>
</protein>
<dbReference type="PANTHER" id="PTHR24252">
    <property type="entry name" value="ACROSIN-RELATED"/>
    <property type="match status" value="1"/>
</dbReference>
<keyword evidence="4" id="KW-1015">Disulfide bond</keyword>
<evidence type="ECO:0000256" key="2">
    <source>
        <dbReference type="ARBA" id="ARBA00022801"/>
    </source>
</evidence>
<evidence type="ECO:0000313" key="7">
    <source>
        <dbReference type="Proteomes" id="UP000034805"/>
    </source>
</evidence>
<dbReference type="PANTHER" id="PTHR24252:SF7">
    <property type="entry name" value="HYALIN"/>
    <property type="match status" value="1"/>
</dbReference>
<evidence type="ECO:0000256" key="3">
    <source>
        <dbReference type="ARBA" id="ARBA00022825"/>
    </source>
</evidence>
<gene>
    <name evidence="6" type="ORF">Z043_115991</name>
</gene>
<dbReference type="FunFam" id="2.40.10.10:FF:000068">
    <property type="entry name" value="transmembrane protease serine 2"/>
    <property type="match status" value="1"/>
</dbReference>
<dbReference type="InterPro" id="IPR001314">
    <property type="entry name" value="Peptidase_S1A"/>
</dbReference>
<dbReference type="PROSITE" id="PS00134">
    <property type="entry name" value="TRYPSIN_HIS"/>
    <property type="match status" value="1"/>
</dbReference>
<dbReference type="CDD" id="cd00190">
    <property type="entry name" value="Tryp_SPc"/>
    <property type="match status" value="1"/>
</dbReference>
<feature type="domain" description="Peptidase S1" evidence="5">
    <location>
        <begin position="11"/>
        <end position="218"/>
    </location>
</feature>
<dbReference type="Proteomes" id="UP000034805">
    <property type="component" value="Unassembled WGS sequence"/>
</dbReference>
<dbReference type="SUPFAM" id="SSF50494">
    <property type="entry name" value="Trypsin-like serine proteases"/>
    <property type="match status" value="1"/>
</dbReference>
<dbReference type="PROSITE" id="PS50240">
    <property type="entry name" value="TRYPSIN_DOM"/>
    <property type="match status" value="1"/>
</dbReference>
<evidence type="ECO:0000259" key="5">
    <source>
        <dbReference type="PROSITE" id="PS50240"/>
    </source>
</evidence>
<comment type="caution">
    <text evidence="6">The sequence shown here is derived from an EMBL/GenBank/DDBJ whole genome shotgun (WGS) entry which is preliminary data.</text>
</comment>
<dbReference type="InterPro" id="IPR043504">
    <property type="entry name" value="Peptidase_S1_PA_chymotrypsin"/>
</dbReference>
<dbReference type="Gene3D" id="2.40.10.10">
    <property type="entry name" value="Trypsin-like serine proteases"/>
    <property type="match status" value="3"/>
</dbReference>
<accession>A0A0P7U6S2</accession>
<dbReference type="AlphaFoldDB" id="A0A0P7U6S2"/>
<dbReference type="SMART" id="SM00020">
    <property type="entry name" value="Tryp_SPc"/>
    <property type="match status" value="1"/>
</dbReference>
<name>A0A0P7U6S2_SCLFO</name>
<dbReference type="EMBL" id="JARO02006209">
    <property type="protein sequence ID" value="KPP65581.1"/>
    <property type="molecule type" value="Genomic_DNA"/>
</dbReference>
<dbReference type="InterPro" id="IPR018114">
    <property type="entry name" value="TRYPSIN_HIS"/>
</dbReference>
<dbReference type="Pfam" id="PF00089">
    <property type="entry name" value="Trypsin"/>
    <property type="match status" value="2"/>
</dbReference>
<organism evidence="6 7">
    <name type="scientific">Scleropages formosus</name>
    <name type="common">Asian bonytongue</name>
    <name type="synonym">Osteoglossum formosum</name>
    <dbReference type="NCBI Taxonomy" id="113540"/>
    <lineage>
        <taxon>Eukaryota</taxon>
        <taxon>Metazoa</taxon>
        <taxon>Chordata</taxon>
        <taxon>Craniata</taxon>
        <taxon>Vertebrata</taxon>
        <taxon>Euteleostomi</taxon>
        <taxon>Actinopterygii</taxon>
        <taxon>Neopterygii</taxon>
        <taxon>Teleostei</taxon>
        <taxon>Osteoglossocephala</taxon>
        <taxon>Osteoglossomorpha</taxon>
        <taxon>Osteoglossiformes</taxon>
        <taxon>Osteoglossidae</taxon>
        <taxon>Scleropages</taxon>
    </lineage>
</organism>
<dbReference type="PRINTS" id="PR00722">
    <property type="entry name" value="CHYMOTRYPSIN"/>
</dbReference>
<keyword evidence="1" id="KW-0645">Protease</keyword>
<dbReference type="InterPro" id="IPR009003">
    <property type="entry name" value="Peptidase_S1_PA"/>
</dbReference>
<dbReference type="GO" id="GO:0004252">
    <property type="term" value="F:serine-type endopeptidase activity"/>
    <property type="evidence" value="ECO:0007669"/>
    <property type="project" value="InterPro"/>
</dbReference>
<evidence type="ECO:0000313" key="6">
    <source>
        <dbReference type="EMBL" id="KPP65581.1"/>
    </source>
</evidence>